<feature type="region of interest" description="Disordered" evidence="1">
    <location>
        <begin position="1"/>
        <end position="30"/>
    </location>
</feature>
<name>A0ABR9RS50_9ACTN</name>
<dbReference type="RefSeq" id="WP_193637302.1">
    <property type="nucleotide sequence ID" value="NZ_JADCSA010000003.1"/>
</dbReference>
<sequence length="135" mass="15317">MTRGDELPRHLGDHPHGAYWSADAPPGDHDVKDVPHVPEGPIRFMWDYGVRVPLWDDSGLLPEDPAWLRDALGLDDALILDLARWGHDMDELDQAAPEHRTDAAYAALDTRARALMARLERMLDGRFVVTYQPWT</sequence>
<evidence type="ECO:0000313" key="2">
    <source>
        <dbReference type="EMBL" id="MBE7324002.1"/>
    </source>
</evidence>
<proteinExistence type="predicted"/>
<dbReference type="Proteomes" id="UP000756387">
    <property type="component" value="Unassembled WGS sequence"/>
</dbReference>
<organism evidence="2 3">
    <name type="scientific">Nocardioides malaquae</name>
    <dbReference type="NCBI Taxonomy" id="2773426"/>
    <lineage>
        <taxon>Bacteria</taxon>
        <taxon>Bacillati</taxon>
        <taxon>Actinomycetota</taxon>
        <taxon>Actinomycetes</taxon>
        <taxon>Propionibacteriales</taxon>
        <taxon>Nocardioidaceae</taxon>
        <taxon>Nocardioides</taxon>
    </lineage>
</organism>
<evidence type="ECO:0000313" key="3">
    <source>
        <dbReference type="Proteomes" id="UP000756387"/>
    </source>
</evidence>
<comment type="caution">
    <text evidence="2">The sequence shown here is derived from an EMBL/GenBank/DDBJ whole genome shotgun (WGS) entry which is preliminary data.</text>
</comment>
<dbReference type="EMBL" id="JADCSA010000003">
    <property type="protein sequence ID" value="MBE7324002.1"/>
    <property type="molecule type" value="Genomic_DNA"/>
</dbReference>
<gene>
    <name evidence="2" type="ORF">IEQ44_04980</name>
</gene>
<reference evidence="2 3" key="1">
    <citation type="submission" date="2020-10" db="EMBL/GenBank/DDBJ databases">
        <title>Nocardioides sp. isolated from sludge.</title>
        <authorList>
            <person name="Zhang X."/>
        </authorList>
    </citation>
    <scope>NUCLEOTIDE SEQUENCE [LARGE SCALE GENOMIC DNA]</scope>
    <source>
        <strain evidence="2 3">Y6</strain>
    </source>
</reference>
<keyword evidence="3" id="KW-1185">Reference proteome</keyword>
<accession>A0ABR9RS50</accession>
<protein>
    <submittedName>
        <fullName evidence="2">Uncharacterized protein</fullName>
    </submittedName>
</protein>
<feature type="compositionally biased region" description="Basic and acidic residues" evidence="1">
    <location>
        <begin position="1"/>
        <end position="16"/>
    </location>
</feature>
<evidence type="ECO:0000256" key="1">
    <source>
        <dbReference type="SAM" id="MobiDB-lite"/>
    </source>
</evidence>